<dbReference type="SUPFAM" id="SSF51735">
    <property type="entry name" value="NAD(P)-binding Rossmann-fold domains"/>
    <property type="match status" value="1"/>
</dbReference>
<dbReference type="GO" id="GO:0016491">
    <property type="term" value="F:oxidoreductase activity"/>
    <property type="evidence" value="ECO:0007669"/>
    <property type="project" value="UniProtKB-KW"/>
</dbReference>
<dbReference type="InterPro" id="IPR036291">
    <property type="entry name" value="NAD(P)-bd_dom_sf"/>
</dbReference>
<evidence type="ECO:0000256" key="2">
    <source>
        <dbReference type="ARBA" id="ARBA00008072"/>
    </source>
</evidence>
<evidence type="ECO:0000313" key="8">
    <source>
        <dbReference type="EMBL" id="KWX04032.1"/>
    </source>
</evidence>
<dbReference type="GO" id="GO:0046872">
    <property type="term" value="F:metal ion binding"/>
    <property type="evidence" value="ECO:0007669"/>
    <property type="project" value="UniProtKB-KW"/>
</dbReference>
<comment type="caution">
    <text evidence="8">The sequence shown here is derived from an EMBL/GenBank/DDBJ whole genome shotgun (WGS) entry which is preliminary data.</text>
</comment>
<evidence type="ECO:0000256" key="4">
    <source>
        <dbReference type="ARBA" id="ARBA00022833"/>
    </source>
</evidence>
<dbReference type="Gene3D" id="3.40.50.720">
    <property type="entry name" value="NAD(P)-binding Rossmann-like Domain"/>
    <property type="match status" value="1"/>
</dbReference>
<gene>
    <name evidence="7" type="ORF">LI90_1219</name>
    <name evidence="8" type="ORF">TH66_08765</name>
</gene>
<dbReference type="InterPro" id="IPR013149">
    <property type="entry name" value="ADH-like_C"/>
</dbReference>
<dbReference type="AlphaFoldDB" id="A0A132N369"/>
<evidence type="ECO:0000313" key="9">
    <source>
        <dbReference type="Proteomes" id="UP000070188"/>
    </source>
</evidence>
<dbReference type="EMBL" id="JYIJ01000016">
    <property type="protein sequence ID" value="KWX04032.1"/>
    <property type="molecule type" value="Genomic_DNA"/>
</dbReference>
<evidence type="ECO:0000313" key="7">
    <source>
        <dbReference type="EMBL" id="KWW99583.1"/>
    </source>
</evidence>
<proteinExistence type="inferred from homology"/>
<reference evidence="8 10" key="1">
    <citation type="submission" date="2015-02" db="EMBL/GenBank/DDBJ databases">
        <title>Physiological reanalysis, assessment of diazotrophy, and genome sequences of multiple isolates of Streptomyces thermoautotrophicus.</title>
        <authorList>
            <person name="MacKellar D.C."/>
            <person name="Lieber L."/>
            <person name="Norman J."/>
            <person name="Bolger A."/>
            <person name="Tobin C."/>
            <person name="Murray J.W."/>
            <person name="Prell J."/>
        </authorList>
    </citation>
    <scope>NUCLEOTIDE SEQUENCE [LARGE SCALE GENOMIC DNA]</scope>
    <source>
        <strain evidence="8 10">UBT1</strain>
    </source>
</reference>
<dbReference type="EMBL" id="LAXD01000001">
    <property type="protein sequence ID" value="KWW99583.1"/>
    <property type="molecule type" value="Genomic_DNA"/>
</dbReference>
<name>A0A132N369_9ACTN</name>
<evidence type="ECO:0000313" key="10">
    <source>
        <dbReference type="Proteomes" id="UP000070659"/>
    </source>
</evidence>
<reference evidence="7" key="2">
    <citation type="submission" date="2015-04" db="EMBL/GenBank/DDBJ databases">
        <title>Physiological reanalysis, assessment of diazotrophy, and genome sequences of multiple isolates of Streptomyces thermoautotrophicus.</title>
        <authorList>
            <person name="MacKellar D.C."/>
            <person name="Lieber L."/>
            <person name="Norman J."/>
            <person name="Bolger A."/>
            <person name="Tobin C."/>
            <person name="Murray J.W."/>
            <person name="Woodward J."/>
            <person name="Friesen M."/>
            <person name="Prell J."/>
        </authorList>
    </citation>
    <scope>NUCLEOTIDE SEQUENCE [LARGE SCALE GENOMIC DNA]</scope>
    <source>
        <strain evidence="7">H1</strain>
    </source>
</reference>
<keyword evidence="9" id="KW-1185">Reference proteome</keyword>
<evidence type="ECO:0000256" key="5">
    <source>
        <dbReference type="ARBA" id="ARBA00023002"/>
    </source>
</evidence>
<organism evidence="8 10">
    <name type="scientific">Carbonactinospora thermoautotrophica</name>
    <dbReference type="NCBI Taxonomy" id="1469144"/>
    <lineage>
        <taxon>Bacteria</taxon>
        <taxon>Bacillati</taxon>
        <taxon>Actinomycetota</taxon>
        <taxon>Actinomycetes</taxon>
        <taxon>Kitasatosporales</taxon>
        <taxon>Carbonactinosporaceae</taxon>
        <taxon>Carbonactinospora</taxon>
    </lineage>
</organism>
<keyword evidence="3" id="KW-0479">Metal-binding</keyword>
<protein>
    <submittedName>
        <fullName evidence="7">Putative oxidoreductase</fullName>
    </submittedName>
    <submittedName>
        <fullName evidence="8">Zinc-binding alcohol dehydrogenase</fullName>
    </submittedName>
</protein>
<comment type="similarity">
    <text evidence="2">Belongs to the zinc-containing alcohol dehydrogenase family.</text>
</comment>
<dbReference type="Proteomes" id="UP000070659">
    <property type="component" value="Unassembled WGS sequence"/>
</dbReference>
<dbReference type="PATRIC" id="fig|1469144.10.peg.1351"/>
<dbReference type="PANTHER" id="PTHR43350">
    <property type="entry name" value="NAD-DEPENDENT ALCOHOL DEHYDROGENASE"/>
    <property type="match status" value="1"/>
</dbReference>
<evidence type="ECO:0000256" key="3">
    <source>
        <dbReference type="ARBA" id="ARBA00022723"/>
    </source>
</evidence>
<dbReference type="RefSeq" id="WP_066885214.1">
    <property type="nucleotide sequence ID" value="NZ_JYIJ01000016.1"/>
</dbReference>
<accession>A0A132N369</accession>
<keyword evidence="4" id="KW-0862">Zinc</keyword>
<keyword evidence="5" id="KW-0560">Oxidoreductase</keyword>
<dbReference type="Gene3D" id="3.90.180.10">
    <property type="entry name" value="Medium-chain alcohol dehydrogenases, catalytic domain"/>
    <property type="match status" value="1"/>
</dbReference>
<evidence type="ECO:0000259" key="6">
    <source>
        <dbReference type="Pfam" id="PF00107"/>
    </source>
</evidence>
<dbReference type="CDD" id="cd08255">
    <property type="entry name" value="2-desacetyl-2-hydroxyethyl_bacteriochlorophyllide_like"/>
    <property type="match status" value="1"/>
</dbReference>
<evidence type="ECO:0000256" key="1">
    <source>
        <dbReference type="ARBA" id="ARBA00001947"/>
    </source>
</evidence>
<dbReference type="InterPro" id="IPR011032">
    <property type="entry name" value="GroES-like_sf"/>
</dbReference>
<feature type="domain" description="Alcohol dehydrogenase-like C-terminal" evidence="6">
    <location>
        <begin position="182"/>
        <end position="296"/>
    </location>
</feature>
<comment type="cofactor">
    <cofactor evidence="1">
        <name>Zn(2+)</name>
        <dbReference type="ChEBI" id="CHEBI:29105"/>
    </cofactor>
</comment>
<dbReference type="PANTHER" id="PTHR43350:SF19">
    <property type="entry name" value="D-GULOSIDE 3-DEHYDROGENASE"/>
    <property type="match status" value="1"/>
</dbReference>
<reference evidence="9" key="3">
    <citation type="submission" date="2015-04" db="EMBL/GenBank/DDBJ databases">
        <title>Physiological reanalysis, assessment of diazotrophy, and genome sequences of multiple isolates of Streptomyces thermoautotrophicus.</title>
        <authorList>
            <person name="MacKellar D.C."/>
            <person name="Lieber L."/>
            <person name="Norman J."/>
            <person name="Bolger A."/>
            <person name="Tobin C."/>
            <person name="Murray J.W."/>
            <person name="Chang R."/>
            <person name="Ford T."/>
            <person name="Nguyen P.Q."/>
            <person name="Woodward J."/>
            <person name="Permingeat H."/>
            <person name="Joshi N.S."/>
            <person name="Silver P.A."/>
            <person name="Usadel B."/>
            <person name="Rutherford A.W."/>
            <person name="Friesen M."/>
            <person name="Prell J."/>
        </authorList>
    </citation>
    <scope>NUCLEOTIDE SEQUENCE [LARGE SCALE GENOMIC DNA]</scope>
    <source>
        <strain evidence="9">H1</strain>
    </source>
</reference>
<dbReference type="SUPFAM" id="SSF50129">
    <property type="entry name" value="GroES-like"/>
    <property type="match status" value="1"/>
</dbReference>
<sequence length="371" mass="40170">MTHPPVRRTLVIEQPYRARIVDLPEPELHEGCFRVETLYSGLSAGTELSWFRGSNPCLRKTFDPRLRLFTDGQPPAAYPVRKLGYMEVGLVTDTRTPEVRSGSLVSLAIGHATSHVLHVLDDHFVPLPPDLDPLLGVYLAHMGPICANALLHAAAETVGGGVQHLGDGVRGRRVLVTGAGVIGLLTGLFALHHGAAAVAVADRTPARLAAAAGLGMIPLPEEGVDVARRIKQQWHHDAHDRGADLVFQCRGQAASLATALRSLRPQGTVIDLAFYQDGADSVQLGEEFHHNGLAIRAAQIGRVPRGQAHLWDRDRLALETLALLRAAGDDIVEYLVTDVVPFDDAPKLLADLAARRRHVIQAVFEMPAARR</sequence>
<dbReference type="Pfam" id="PF00107">
    <property type="entry name" value="ADH_zinc_N"/>
    <property type="match status" value="1"/>
</dbReference>
<dbReference type="Proteomes" id="UP000070188">
    <property type="component" value="Unassembled WGS sequence"/>
</dbReference>
<dbReference type="STRING" id="1469144.LI90_1219"/>